<feature type="compositionally biased region" description="Gly residues" evidence="1">
    <location>
        <begin position="578"/>
        <end position="592"/>
    </location>
</feature>
<reference evidence="2" key="1">
    <citation type="submission" date="2017-07" db="EMBL/GenBank/DDBJ databases">
        <title>Taro Niue Genome Assembly and Annotation.</title>
        <authorList>
            <person name="Atibalentja N."/>
            <person name="Keating K."/>
            <person name="Fields C.J."/>
        </authorList>
    </citation>
    <scope>NUCLEOTIDE SEQUENCE</scope>
    <source>
        <strain evidence="2">Niue_2</strain>
        <tissue evidence="2">Leaf</tissue>
    </source>
</reference>
<feature type="compositionally biased region" description="Low complexity" evidence="1">
    <location>
        <begin position="542"/>
        <end position="552"/>
    </location>
</feature>
<accession>A0A843TRA8</accession>
<evidence type="ECO:0000313" key="3">
    <source>
        <dbReference type="Proteomes" id="UP000652761"/>
    </source>
</evidence>
<feature type="region of interest" description="Disordered" evidence="1">
    <location>
        <begin position="574"/>
        <end position="605"/>
    </location>
</feature>
<dbReference type="AlphaFoldDB" id="A0A843TRA8"/>
<feature type="region of interest" description="Disordered" evidence="1">
    <location>
        <begin position="1"/>
        <end position="36"/>
    </location>
</feature>
<feature type="region of interest" description="Disordered" evidence="1">
    <location>
        <begin position="456"/>
        <end position="553"/>
    </location>
</feature>
<feature type="compositionally biased region" description="Pro residues" evidence="1">
    <location>
        <begin position="19"/>
        <end position="32"/>
    </location>
</feature>
<keyword evidence="3" id="KW-1185">Reference proteome</keyword>
<gene>
    <name evidence="2" type="ORF">Taro_006487</name>
</gene>
<dbReference type="Proteomes" id="UP000652761">
    <property type="component" value="Unassembled WGS sequence"/>
</dbReference>
<sequence>MFPYLTSPSPARTTSPSPSHTPRPPSSPPASTYPPGRATFAYSPASQLFRHILFVPRQSARTAPHPPPVGEAATSSTRIIVPHLSPIAAPTYVPSSFAVFSAKYKHKLEKLASISLDARMSVGVHVWTLTPSKRPGVDAKGPLARILNYAENHAYHAYIHAIYIRLEDWKSQLNLPRARNVDLAAFPLQPQSRLFQRDVIGELTGIGNIEEWENNGNKTKRLTFELEDEHAVYRAGDEEEGRGAIPVTTRPEGTPRNRTSSGRRREVEVVLKKNSVELNPNLDLPTSNSKKLFSIWNPPTTTAAASFPFASTNARHAVSSPTCLNELAPNTHEVDLRHGVAHPGEPHGAAVEAELERRHLLPAGDPGGGLGVGPQEGPVYVRSQRRVWRRGAEPGAATAQRVEHERALRKAHSSAVHGDALEGEVVAGVGPACPQGRVAEEGGDLELRRWKEVEGLVTEEGDAGGGLPTGEAEGKLPLDAQPGSQLRRHREARPREPGDAHGAGGKRPQRLRRGARRDESRDTDLAGGVPPVGGGDGDVGERQVGGAAAAGDGVHHPGGAGAWIAVPTCSAGARAEEGAGGDAAGGAAGDGGVAPWAIGGPQQGPGEVEEEVAVAGEGDGVEVGERVLADGCHCGSGFRAGRSSQSSGGGGE</sequence>
<evidence type="ECO:0000256" key="1">
    <source>
        <dbReference type="SAM" id="MobiDB-lite"/>
    </source>
</evidence>
<evidence type="ECO:0000313" key="2">
    <source>
        <dbReference type="EMBL" id="MQL74128.1"/>
    </source>
</evidence>
<feature type="compositionally biased region" description="Low complexity" evidence="1">
    <location>
        <begin position="1"/>
        <end position="18"/>
    </location>
</feature>
<proteinExistence type="predicted"/>
<name>A0A843TRA8_COLES</name>
<protein>
    <submittedName>
        <fullName evidence="2">Uncharacterized protein</fullName>
    </submittedName>
</protein>
<dbReference type="EMBL" id="NMUH01000193">
    <property type="protein sequence ID" value="MQL74128.1"/>
    <property type="molecule type" value="Genomic_DNA"/>
</dbReference>
<comment type="caution">
    <text evidence="2">The sequence shown here is derived from an EMBL/GenBank/DDBJ whole genome shotgun (WGS) entry which is preliminary data.</text>
</comment>
<organism evidence="2 3">
    <name type="scientific">Colocasia esculenta</name>
    <name type="common">Wild taro</name>
    <name type="synonym">Arum esculentum</name>
    <dbReference type="NCBI Taxonomy" id="4460"/>
    <lineage>
        <taxon>Eukaryota</taxon>
        <taxon>Viridiplantae</taxon>
        <taxon>Streptophyta</taxon>
        <taxon>Embryophyta</taxon>
        <taxon>Tracheophyta</taxon>
        <taxon>Spermatophyta</taxon>
        <taxon>Magnoliopsida</taxon>
        <taxon>Liliopsida</taxon>
        <taxon>Araceae</taxon>
        <taxon>Aroideae</taxon>
        <taxon>Colocasieae</taxon>
        <taxon>Colocasia</taxon>
    </lineage>
</organism>
<feature type="region of interest" description="Disordered" evidence="1">
    <location>
        <begin position="237"/>
        <end position="265"/>
    </location>
</feature>